<evidence type="ECO:0000256" key="1">
    <source>
        <dbReference type="ARBA" id="ARBA00004123"/>
    </source>
</evidence>
<accession>D7MHN5</accession>
<dbReference type="Proteomes" id="UP000008694">
    <property type="component" value="Unassembled WGS sequence"/>
</dbReference>
<organism evidence="6">
    <name type="scientific">Arabidopsis lyrata subsp. lyrata</name>
    <name type="common">Lyre-leaved rock-cress</name>
    <dbReference type="NCBI Taxonomy" id="81972"/>
    <lineage>
        <taxon>Eukaryota</taxon>
        <taxon>Viridiplantae</taxon>
        <taxon>Streptophyta</taxon>
        <taxon>Embryophyta</taxon>
        <taxon>Tracheophyta</taxon>
        <taxon>Spermatophyta</taxon>
        <taxon>Magnoliopsida</taxon>
        <taxon>eudicotyledons</taxon>
        <taxon>Gunneridae</taxon>
        <taxon>Pentapetalae</taxon>
        <taxon>rosids</taxon>
        <taxon>malvids</taxon>
        <taxon>Brassicales</taxon>
        <taxon>Brassicaceae</taxon>
        <taxon>Camelineae</taxon>
        <taxon>Arabidopsis</taxon>
    </lineage>
</organism>
<dbReference type="STRING" id="81972.D7MHN5"/>
<dbReference type="eggNOG" id="ENOG502QU1W">
    <property type="taxonomic scope" value="Eukaryota"/>
</dbReference>
<dbReference type="InterPro" id="IPR040221">
    <property type="entry name" value="CDCA7/CDA7L"/>
</dbReference>
<evidence type="ECO:0000256" key="2">
    <source>
        <dbReference type="ARBA" id="ARBA00023242"/>
    </source>
</evidence>
<reference evidence="6" key="1">
    <citation type="journal article" date="2011" name="Nat. Genet.">
        <title>The Arabidopsis lyrata genome sequence and the basis of rapid genome size change.</title>
        <authorList>
            <person name="Hu T.T."/>
            <person name="Pattyn P."/>
            <person name="Bakker E.G."/>
            <person name="Cao J."/>
            <person name="Cheng J.-F."/>
            <person name="Clark R.M."/>
            <person name="Fahlgren N."/>
            <person name="Fawcett J.A."/>
            <person name="Grimwood J."/>
            <person name="Gundlach H."/>
            <person name="Haberer G."/>
            <person name="Hollister J.D."/>
            <person name="Ossowski S."/>
            <person name="Ottilar R.P."/>
            <person name="Salamov A.A."/>
            <person name="Schneeberger K."/>
            <person name="Spannagl M."/>
            <person name="Wang X."/>
            <person name="Yang L."/>
            <person name="Nasrallah M.E."/>
            <person name="Bergelson J."/>
            <person name="Carrington J.C."/>
            <person name="Gaut B.S."/>
            <person name="Schmutz J."/>
            <person name="Mayer K.F.X."/>
            <person name="Van de Peer Y."/>
            <person name="Grigoriev I.V."/>
            <person name="Nordborg M."/>
            <person name="Weigel D."/>
            <person name="Guo Y.-L."/>
        </authorList>
    </citation>
    <scope>NUCLEOTIDE SEQUENCE [LARGE SCALE GENOMIC DNA]</scope>
    <source>
        <strain evidence="6">cv. MN47</strain>
    </source>
</reference>
<dbReference type="PROSITE" id="PS50827">
    <property type="entry name" value="DDT"/>
    <property type="match status" value="1"/>
</dbReference>
<dbReference type="InterPro" id="IPR028942">
    <property type="entry name" value="WHIM1_dom"/>
</dbReference>
<dbReference type="SMART" id="SM00571">
    <property type="entry name" value="DDT"/>
    <property type="match status" value="1"/>
</dbReference>
<dbReference type="GO" id="GO:0005634">
    <property type="term" value="C:nucleus"/>
    <property type="evidence" value="ECO:0007669"/>
    <property type="project" value="UniProtKB-SubCell"/>
</dbReference>
<keyword evidence="3" id="KW-0175">Coiled coil</keyword>
<dbReference type="PANTHER" id="PTHR31169">
    <property type="entry name" value="OS05G0300700 PROTEIN"/>
    <property type="match status" value="1"/>
</dbReference>
<evidence type="ECO:0000256" key="3">
    <source>
        <dbReference type="SAM" id="Coils"/>
    </source>
</evidence>
<evidence type="ECO:0000259" key="4">
    <source>
        <dbReference type="PROSITE" id="PS50827"/>
    </source>
</evidence>
<sequence length="361" mass="41427">MEFVAKAKTSGLSSLSELHKVEEHDNFAYQREPKPSTKFVSRIKNSKSNEEEGNNFEVQMPEVINLTSVLGFDVPFEEVGNLFQLLEFCSVFGKDLGLREGQPTSIVHELFSSERTKGQQYCSIISMIIQLLELISHDRNMSLSLSEINNNWFNAIGDLVLKSGVLSNEFPPETFKGGDAKYNEMDASRRLKLLNFLCDESLTTLAMRNIIKNKILEFEAKKKEAKQKATVANKKEKQLRKTMRSDFAKIYKENTGVPLSSEEHNKLLSQLRAQAKEAHDEMMEAKNIISKKMQTCDVVRTDQNIIEDNGLVLWKLKCFEEEPKFLLQDLGTFDDLSPYEKWLAFKAEQKEEIEKFISSKR</sequence>
<dbReference type="Gramene" id="scaffold_703375.1">
    <property type="protein sequence ID" value="scaffold_703375.1"/>
    <property type="gene ID" value="scaffold_703375.1"/>
</dbReference>
<comment type="subcellular location">
    <subcellularLocation>
        <location evidence="1">Nucleus</location>
    </subcellularLocation>
</comment>
<dbReference type="GO" id="GO:0006355">
    <property type="term" value="P:regulation of DNA-templated transcription"/>
    <property type="evidence" value="ECO:0007669"/>
    <property type="project" value="InterPro"/>
</dbReference>
<keyword evidence="6" id="KW-1185">Reference proteome</keyword>
<evidence type="ECO:0000313" key="6">
    <source>
        <dbReference type="Proteomes" id="UP000008694"/>
    </source>
</evidence>
<keyword evidence="2" id="KW-0539">Nucleus</keyword>
<feature type="coiled-coil region" evidence="3">
    <location>
        <begin position="208"/>
        <end position="288"/>
    </location>
</feature>
<gene>
    <name evidence="5" type="ORF">ARALYDRAFT_915633</name>
</gene>
<dbReference type="HOGENOM" id="CLU_011253_4_1_1"/>
<feature type="domain" description="DDT" evidence="4">
    <location>
        <begin position="76"/>
        <end position="141"/>
    </location>
</feature>
<dbReference type="EMBL" id="GL348719">
    <property type="protein sequence ID" value="EFH46669.1"/>
    <property type="molecule type" value="Genomic_DNA"/>
</dbReference>
<dbReference type="PANTHER" id="PTHR31169:SF8">
    <property type="entry name" value="ZINC-FINGER DOMAIN OF MONOAMINE-OXIDASE A REPRESSOR R1 PROTEIN"/>
    <property type="match status" value="1"/>
</dbReference>
<protein>
    <recommendedName>
        <fullName evidence="4">DDT domain-containing protein</fullName>
    </recommendedName>
</protein>
<evidence type="ECO:0000313" key="5">
    <source>
        <dbReference type="EMBL" id="EFH46669.1"/>
    </source>
</evidence>
<dbReference type="InterPro" id="IPR018501">
    <property type="entry name" value="DDT_dom"/>
</dbReference>
<proteinExistence type="predicted"/>
<dbReference type="AlphaFoldDB" id="D7MHN5"/>
<name>D7MHN5_ARALL</name>
<dbReference type="Pfam" id="PF15612">
    <property type="entry name" value="WHIM1"/>
    <property type="match status" value="1"/>
</dbReference>